<reference evidence="2" key="2">
    <citation type="submission" date="2023-01" db="EMBL/GenBank/DDBJ databases">
        <title>Draft genome sequence of Methylophaga thalassica strain NBRC 102424.</title>
        <authorList>
            <person name="Sun Q."/>
            <person name="Mori K."/>
        </authorList>
    </citation>
    <scope>NUCLEOTIDE SEQUENCE</scope>
    <source>
        <strain evidence="2">NBRC 102424</strain>
    </source>
</reference>
<evidence type="ECO:0000313" key="3">
    <source>
        <dbReference type="Proteomes" id="UP001161423"/>
    </source>
</evidence>
<evidence type="ECO:0000259" key="1">
    <source>
        <dbReference type="PROSITE" id="PS50112"/>
    </source>
</evidence>
<dbReference type="PROSITE" id="PS50112">
    <property type="entry name" value="PAS"/>
    <property type="match status" value="1"/>
</dbReference>
<proteinExistence type="predicted"/>
<reference evidence="2" key="1">
    <citation type="journal article" date="2014" name="Int. J. Syst. Evol. Microbiol.">
        <title>Complete genome of a new Firmicutes species belonging to the dominant human colonic microbiota ('Ruminococcus bicirculans') reveals two chromosomes and a selective capacity to utilize plant glucans.</title>
        <authorList>
            <consortium name="NISC Comparative Sequencing Program"/>
            <person name="Wegmann U."/>
            <person name="Louis P."/>
            <person name="Goesmann A."/>
            <person name="Henrissat B."/>
            <person name="Duncan S.H."/>
            <person name="Flint H.J."/>
        </authorList>
    </citation>
    <scope>NUCLEOTIDE SEQUENCE</scope>
    <source>
        <strain evidence="2">NBRC 102424</strain>
    </source>
</reference>
<accession>A0ABQ5TUJ1</accession>
<dbReference type="Pfam" id="PF00989">
    <property type="entry name" value="PAS"/>
    <property type="match status" value="1"/>
</dbReference>
<dbReference type="InterPro" id="IPR035965">
    <property type="entry name" value="PAS-like_dom_sf"/>
</dbReference>
<dbReference type="CDD" id="cd00130">
    <property type="entry name" value="PAS"/>
    <property type="match status" value="1"/>
</dbReference>
<dbReference type="Gene3D" id="3.30.450.20">
    <property type="entry name" value="PAS domain"/>
    <property type="match status" value="1"/>
</dbReference>
<dbReference type="NCBIfam" id="TIGR00229">
    <property type="entry name" value="sensory_box"/>
    <property type="match status" value="1"/>
</dbReference>
<sequence length="228" mass="25789">MTSTISRTSSEAKLSVLYLGKDKYSENKISTLLGSHVSNYLTADNCDNALALFKQYAIDTIVAETFFLRDMPDCTIHKLRHINNNINIILINENYEVISSPFDLPCLAKEQCPLKPTSLDNLFNAISDSRKESDKNDLIHITSSAFFHSSVAMTITSHDNKIIAVNTAFTQITGFKQHEILGKNPRILSSGKHDKQFYGEMWTALSREKKWSGEIWNKPKMVNYFSNG</sequence>
<dbReference type="SMART" id="SM00091">
    <property type="entry name" value="PAS"/>
    <property type="match status" value="1"/>
</dbReference>
<feature type="domain" description="PAS" evidence="1">
    <location>
        <begin position="153"/>
        <end position="184"/>
    </location>
</feature>
<dbReference type="InterPro" id="IPR000014">
    <property type="entry name" value="PAS"/>
</dbReference>
<organism evidence="2 3">
    <name type="scientific">Methylophaga thalassica</name>
    <dbReference type="NCBI Taxonomy" id="40223"/>
    <lineage>
        <taxon>Bacteria</taxon>
        <taxon>Pseudomonadati</taxon>
        <taxon>Pseudomonadota</taxon>
        <taxon>Gammaproteobacteria</taxon>
        <taxon>Thiotrichales</taxon>
        <taxon>Piscirickettsiaceae</taxon>
        <taxon>Methylophaga</taxon>
    </lineage>
</organism>
<comment type="caution">
    <text evidence="2">The sequence shown here is derived from an EMBL/GenBank/DDBJ whole genome shotgun (WGS) entry which is preliminary data.</text>
</comment>
<dbReference type="InterPro" id="IPR013767">
    <property type="entry name" value="PAS_fold"/>
</dbReference>
<dbReference type="SUPFAM" id="SSF55785">
    <property type="entry name" value="PYP-like sensor domain (PAS domain)"/>
    <property type="match status" value="1"/>
</dbReference>
<keyword evidence="3" id="KW-1185">Reference proteome</keyword>
<gene>
    <name evidence="2" type="ORF">GCM10007891_09260</name>
</gene>
<protein>
    <recommendedName>
        <fullName evidence="1">PAS domain-containing protein</fullName>
    </recommendedName>
</protein>
<dbReference type="Proteomes" id="UP001161423">
    <property type="component" value="Unassembled WGS sequence"/>
</dbReference>
<name>A0ABQ5TUJ1_9GAMM</name>
<dbReference type="EMBL" id="BSND01000003">
    <property type="protein sequence ID" value="GLP99072.1"/>
    <property type="molecule type" value="Genomic_DNA"/>
</dbReference>
<dbReference type="RefSeq" id="WP_284722587.1">
    <property type="nucleotide sequence ID" value="NZ_BSND01000003.1"/>
</dbReference>
<evidence type="ECO:0000313" key="2">
    <source>
        <dbReference type="EMBL" id="GLP99072.1"/>
    </source>
</evidence>